<feature type="compositionally biased region" description="Low complexity" evidence="1">
    <location>
        <begin position="401"/>
        <end position="455"/>
    </location>
</feature>
<feature type="compositionally biased region" description="Low complexity" evidence="1">
    <location>
        <begin position="560"/>
        <end position="613"/>
    </location>
</feature>
<evidence type="ECO:0000256" key="1">
    <source>
        <dbReference type="SAM" id="MobiDB-lite"/>
    </source>
</evidence>
<feature type="compositionally biased region" description="Low complexity" evidence="1">
    <location>
        <begin position="490"/>
        <end position="537"/>
    </location>
</feature>
<dbReference type="InterPro" id="IPR013830">
    <property type="entry name" value="SGNH_hydro"/>
</dbReference>
<reference evidence="3 4" key="1">
    <citation type="submission" date="2016-10" db="EMBL/GenBank/DDBJ databases">
        <authorList>
            <person name="Cai Z."/>
        </authorList>
    </citation>
    <scope>NUCLEOTIDE SEQUENCE [LARGE SCALE GENOMIC DNA]</scope>
</reference>
<feature type="region of interest" description="Disordered" evidence="1">
    <location>
        <begin position="340"/>
        <end position="620"/>
    </location>
</feature>
<proteinExistence type="predicted"/>
<dbReference type="EMBL" id="FNXT01000346">
    <property type="protein sequence ID" value="SZX63824.1"/>
    <property type="molecule type" value="Genomic_DNA"/>
</dbReference>
<accession>A0A383VGN6</accession>
<protein>
    <recommendedName>
        <fullName evidence="2">SGNH hydrolase-type esterase domain-containing protein</fullName>
    </recommendedName>
</protein>
<dbReference type="STRING" id="3088.A0A383VGN6"/>
<feature type="domain" description="SGNH hydrolase-type esterase" evidence="2">
    <location>
        <begin position="47"/>
        <end position="240"/>
    </location>
</feature>
<evidence type="ECO:0000259" key="2">
    <source>
        <dbReference type="Pfam" id="PF13472"/>
    </source>
</evidence>
<dbReference type="Proteomes" id="UP000256970">
    <property type="component" value="Unassembled WGS sequence"/>
</dbReference>
<keyword evidence="4" id="KW-1185">Reference proteome</keyword>
<dbReference type="Gene3D" id="3.40.50.1110">
    <property type="entry name" value="SGNH hydrolase"/>
    <property type="match status" value="1"/>
</dbReference>
<dbReference type="SUPFAM" id="SSF52266">
    <property type="entry name" value="SGNH hydrolase"/>
    <property type="match status" value="1"/>
</dbReference>
<organism evidence="3 4">
    <name type="scientific">Tetradesmus obliquus</name>
    <name type="common">Green alga</name>
    <name type="synonym">Acutodesmus obliquus</name>
    <dbReference type="NCBI Taxonomy" id="3088"/>
    <lineage>
        <taxon>Eukaryota</taxon>
        <taxon>Viridiplantae</taxon>
        <taxon>Chlorophyta</taxon>
        <taxon>core chlorophytes</taxon>
        <taxon>Chlorophyceae</taxon>
        <taxon>CS clade</taxon>
        <taxon>Sphaeropleales</taxon>
        <taxon>Scenedesmaceae</taxon>
        <taxon>Tetradesmus</taxon>
    </lineage>
</organism>
<feature type="compositionally biased region" description="Low complexity" evidence="1">
    <location>
        <begin position="341"/>
        <end position="364"/>
    </location>
</feature>
<feature type="compositionally biased region" description="Gly residues" evidence="1">
    <location>
        <begin position="365"/>
        <end position="400"/>
    </location>
</feature>
<dbReference type="AlphaFoldDB" id="A0A383VGN6"/>
<dbReference type="InterPro" id="IPR036514">
    <property type="entry name" value="SGNH_hydro_sf"/>
</dbReference>
<gene>
    <name evidence="3" type="ORF">BQ4739_LOCUS4368</name>
</gene>
<dbReference type="PANTHER" id="PTHR34407:SF1">
    <property type="entry name" value="SGNH HYDROLASE-TYPE ESTERASE DOMAIN-CONTAINING PROTEIN"/>
    <property type="match status" value="1"/>
</dbReference>
<dbReference type="PANTHER" id="PTHR34407">
    <property type="entry name" value="EXPRESSED PROTEIN"/>
    <property type="match status" value="1"/>
</dbReference>
<evidence type="ECO:0000313" key="4">
    <source>
        <dbReference type="Proteomes" id="UP000256970"/>
    </source>
</evidence>
<dbReference type="Pfam" id="PF13472">
    <property type="entry name" value="Lipase_GDSL_2"/>
    <property type="match status" value="1"/>
</dbReference>
<sequence>MQQAGLLLPEEFLIRGFKGASPGAGRMWRTLAQKLSTPGSNITMVTYGGSVTAGHLSGSPDGSWVEHLTAWLQTAFPGVTFNVLNLARNSTDNVAAATCWAQYAPADADLVVVEYSVNNCNYNTCTGITQQLVYSYELLLRRLMLRAPNAALMALAAFRFSDFAGVDPSTGSQVIVPNPFFNAGEDVHAGIARRYGVPMMSVRDTLHDLMWDDAALQAATGFTRQQLLMDDVHPATSGNKVYAAHVAFGITRMLLPELAALAAAGQANSTQQQQQQLPPPMSPMAARQGDALPFCIEGELLRQYLVDSSKLVAASSPFDALVAGFWQAPPLTGTWIASLPAAGSSSSSSSSSGAANSGGSDTSSGGSGEGASGSSGEGVGVGIGDGATGGIDVGAGGSTGGNSSSNAGTEGSSGGNTTDSGTASDTNSGVADGASSSSSGTGGNTNSSGSSSSGNRKLLQARAAGDGSSWWYVDGSLMPDNGSAEGNATSPNNSSSSNSNSTVDFPSSPSPGSNGSSSTDGPQSSPVADSSGGSSNSTDGLPSSPAPGNSSSDGPPTSPEPGNSGGSSNSTDGPLSSPALDSNSSSSSNSTDDLSASPEPGNSSSNSNSTDSPPATPLPITAWAWNDAPFRRIDGNPNSHNLGLQGRGLGAYIELELNTEAPPGVATAPPLVQGRDSDAQQQQLLQFQQRQQQLQQQQPRRLLVALFNKGVSEGRNRMGIAQLTCVSGCQCAPMWLVGYKQGDTAAALRVNSTQVSQHAECIVRITITHATTPGATPTAAELAEGGSNVWFKLNGVAVVSYNDGLPRTSLDDSLARSCEAATRGGDW</sequence>
<name>A0A383VGN6_TETOB</name>
<feature type="compositionally biased region" description="Polar residues" evidence="1">
    <location>
        <begin position="538"/>
        <end position="553"/>
    </location>
</feature>
<dbReference type="CDD" id="cd00229">
    <property type="entry name" value="SGNH_hydrolase"/>
    <property type="match status" value="1"/>
</dbReference>
<evidence type="ECO:0000313" key="3">
    <source>
        <dbReference type="EMBL" id="SZX63824.1"/>
    </source>
</evidence>